<feature type="domain" description="ABC transmembrane type-1" evidence="8">
    <location>
        <begin position="75"/>
        <end position="290"/>
    </location>
</feature>
<dbReference type="EMBL" id="QSSQ01000016">
    <property type="protein sequence ID" value="RGM03040.1"/>
    <property type="molecule type" value="Genomic_DNA"/>
</dbReference>
<dbReference type="PROSITE" id="PS50928">
    <property type="entry name" value="ABC_TM1"/>
    <property type="match status" value="1"/>
</dbReference>
<keyword evidence="9" id="KW-0762">Sugar transport</keyword>
<protein>
    <submittedName>
        <fullName evidence="10">Sugar ABC transporter permease</fullName>
    </submittedName>
    <submittedName>
        <fullName evidence="9">Sugar transporter permease</fullName>
    </submittedName>
</protein>
<keyword evidence="3" id="KW-1003">Cell membrane</keyword>
<keyword evidence="5 7" id="KW-1133">Transmembrane helix</keyword>
<dbReference type="InterPro" id="IPR000515">
    <property type="entry name" value="MetI-like"/>
</dbReference>
<name>A0A174LSR8_9FIRM</name>
<dbReference type="PANTHER" id="PTHR30193">
    <property type="entry name" value="ABC TRANSPORTER PERMEASE PROTEIN"/>
    <property type="match status" value="1"/>
</dbReference>
<evidence type="ECO:0000256" key="6">
    <source>
        <dbReference type="ARBA" id="ARBA00023136"/>
    </source>
</evidence>
<keyword evidence="6 7" id="KW-0472">Membrane</keyword>
<gene>
    <name evidence="9" type="primary">ugpA_81</name>
    <name evidence="10" type="ORF">DWX31_17500</name>
    <name evidence="11" type="ORF">DXC39_16240</name>
    <name evidence="9" type="ORF">ERS852407_05484</name>
</gene>
<dbReference type="PANTHER" id="PTHR30193:SF37">
    <property type="entry name" value="INNER MEMBRANE ABC TRANSPORTER PERMEASE PROTEIN YCJO"/>
    <property type="match status" value="1"/>
</dbReference>
<feature type="transmembrane region" description="Helical" evidence="7">
    <location>
        <begin position="210"/>
        <end position="228"/>
    </location>
</feature>
<dbReference type="InterPro" id="IPR035906">
    <property type="entry name" value="MetI-like_sf"/>
</dbReference>
<dbReference type="Proteomes" id="UP000261023">
    <property type="component" value="Unassembled WGS sequence"/>
</dbReference>
<keyword evidence="4 7" id="KW-0812">Transmembrane</keyword>
<dbReference type="AlphaFoldDB" id="A0A174LSR8"/>
<evidence type="ECO:0000259" key="8">
    <source>
        <dbReference type="PROSITE" id="PS50928"/>
    </source>
</evidence>
<dbReference type="Proteomes" id="UP000095651">
    <property type="component" value="Unassembled WGS sequence"/>
</dbReference>
<dbReference type="SUPFAM" id="SSF161098">
    <property type="entry name" value="MetI-like"/>
    <property type="match status" value="1"/>
</dbReference>
<organism evidence="9 12">
    <name type="scientific">Hungatella hathewayi</name>
    <dbReference type="NCBI Taxonomy" id="154046"/>
    <lineage>
        <taxon>Bacteria</taxon>
        <taxon>Bacillati</taxon>
        <taxon>Bacillota</taxon>
        <taxon>Clostridia</taxon>
        <taxon>Lachnospirales</taxon>
        <taxon>Lachnospiraceae</taxon>
        <taxon>Hungatella</taxon>
    </lineage>
</organism>
<comment type="subcellular location">
    <subcellularLocation>
        <location evidence="1 7">Cell membrane</location>
        <topology evidence="1 7">Multi-pass membrane protein</topology>
    </subcellularLocation>
</comment>
<feature type="transmembrane region" description="Helical" evidence="7">
    <location>
        <begin position="111"/>
        <end position="130"/>
    </location>
</feature>
<proteinExistence type="inferred from homology"/>
<evidence type="ECO:0000256" key="2">
    <source>
        <dbReference type="ARBA" id="ARBA00022448"/>
    </source>
</evidence>
<feature type="transmembrane region" description="Helical" evidence="7">
    <location>
        <begin position="164"/>
        <end position="190"/>
    </location>
</feature>
<dbReference type="Gene3D" id="1.10.3720.10">
    <property type="entry name" value="MetI-like"/>
    <property type="match status" value="1"/>
</dbReference>
<dbReference type="Proteomes" id="UP000261257">
    <property type="component" value="Unassembled WGS sequence"/>
</dbReference>
<sequence>MKRRRNILEQGDLLPVLLLLPSILVVFVVMFIPLLYGVFMSFYNYHMGSIDLKEDFISISNYVRLFKDKVFLKAVGNTLYFTAAAIAGDLILGTVIAVWLQSLTGRLKSILRPICTMPLLVSPIIIGLIWKYMFNINGGLIYWVLGLFGITSKQFPGLAGTSTAMLCAVIAHCWQVIPFVIVVLSSGLLSIPGEYYEAAEMDGAGFIQKFFHISLPGLIPVYMVILLFNGVDAIKVFDIIYALTGGGPNNSTMSLSLYAYKIGFDTFDMGYAMTISNASMILSFLVFGIIFIRYNAKAHKEGQQ</sequence>
<evidence type="ECO:0000313" key="9">
    <source>
        <dbReference type="EMBL" id="CUP27252.1"/>
    </source>
</evidence>
<evidence type="ECO:0000313" key="12">
    <source>
        <dbReference type="Proteomes" id="UP000095651"/>
    </source>
</evidence>
<feature type="transmembrane region" description="Helical" evidence="7">
    <location>
        <begin position="12"/>
        <end position="39"/>
    </location>
</feature>
<evidence type="ECO:0000313" key="14">
    <source>
        <dbReference type="Proteomes" id="UP000261257"/>
    </source>
</evidence>
<dbReference type="GO" id="GO:0055085">
    <property type="term" value="P:transmembrane transport"/>
    <property type="evidence" value="ECO:0007669"/>
    <property type="project" value="InterPro"/>
</dbReference>
<accession>A0A174LSR8</accession>
<evidence type="ECO:0000313" key="13">
    <source>
        <dbReference type="Proteomes" id="UP000261023"/>
    </source>
</evidence>
<feature type="transmembrane region" description="Helical" evidence="7">
    <location>
        <begin position="79"/>
        <end position="99"/>
    </location>
</feature>
<comment type="similarity">
    <text evidence="7">Belongs to the binding-protein-dependent transport system permease family.</text>
</comment>
<dbReference type="Pfam" id="PF00528">
    <property type="entry name" value="BPD_transp_1"/>
    <property type="match status" value="1"/>
</dbReference>
<evidence type="ECO:0000256" key="4">
    <source>
        <dbReference type="ARBA" id="ARBA00022692"/>
    </source>
</evidence>
<evidence type="ECO:0000313" key="11">
    <source>
        <dbReference type="EMBL" id="RGM03040.1"/>
    </source>
</evidence>
<evidence type="ECO:0000313" key="10">
    <source>
        <dbReference type="EMBL" id="RGD69386.1"/>
    </source>
</evidence>
<feature type="transmembrane region" description="Helical" evidence="7">
    <location>
        <begin position="136"/>
        <end position="152"/>
    </location>
</feature>
<dbReference type="EMBL" id="QTJW01000011">
    <property type="protein sequence ID" value="RGD69386.1"/>
    <property type="molecule type" value="Genomic_DNA"/>
</dbReference>
<evidence type="ECO:0000256" key="1">
    <source>
        <dbReference type="ARBA" id="ARBA00004651"/>
    </source>
</evidence>
<evidence type="ECO:0000256" key="3">
    <source>
        <dbReference type="ARBA" id="ARBA00022475"/>
    </source>
</evidence>
<dbReference type="OrthoDB" id="9771544at2"/>
<keyword evidence="2 7" id="KW-0813">Transport</keyword>
<reference evidence="9 12" key="1">
    <citation type="submission" date="2015-09" db="EMBL/GenBank/DDBJ databases">
        <authorList>
            <consortium name="Pathogen Informatics"/>
        </authorList>
    </citation>
    <scope>NUCLEOTIDE SEQUENCE [LARGE SCALE GENOMIC DNA]</scope>
    <source>
        <strain evidence="9 12">2789STDY5608850</strain>
    </source>
</reference>
<evidence type="ECO:0000256" key="7">
    <source>
        <dbReference type="RuleBase" id="RU363032"/>
    </source>
</evidence>
<feature type="transmembrane region" description="Helical" evidence="7">
    <location>
        <begin position="240"/>
        <end position="259"/>
    </location>
</feature>
<evidence type="ECO:0000256" key="5">
    <source>
        <dbReference type="ARBA" id="ARBA00022989"/>
    </source>
</evidence>
<dbReference type="CDD" id="cd06261">
    <property type="entry name" value="TM_PBP2"/>
    <property type="match status" value="1"/>
</dbReference>
<reference evidence="13 14" key="2">
    <citation type="submission" date="2018-08" db="EMBL/GenBank/DDBJ databases">
        <title>A genome reference for cultivated species of the human gut microbiota.</title>
        <authorList>
            <person name="Zou Y."/>
            <person name="Xue W."/>
            <person name="Luo G."/>
        </authorList>
    </citation>
    <scope>NUCLEOTIDE SEQUENCE [LARGE SCALE GENOMIC DNA]</scope>
    <source>
        <strain evidence="10 13">AF19-13AC</strain>
        <strain evidence="11 14">TF05-11AC</strain>
    </source>
</reference>
<feature type="transmembrane region" description="Helical" evidence="7">
    <location>
        <begin position="271"/>
        <end position="292"/>
    </location>
</feature>
<dbReference type="EMBL" id="CYZE01000023">
    <property type="protein sequence ID" value="CUP27252.1"/>
    <property type="molecule type" value="Genomic_DNA"/>
</dbReference>
<dbReference type="RefSeq" id="WP_025531745.1">
    <property type="nucleotide sequence ID" value="NZ_CABIXC010000023.1"/>
</dbReference>
<dbReference type="GO" id="GO:0005886">
    <property type="term" value="C:plasma membrane"/>
    <property type="evidence" value="ECO:0007669"/>
    <property type="project" value="UniProtKB-SubCell"/>
</dbReference>
<dbReference type="InterPro" id="IPR051393">
    <property type="entry name" value="ABC_transporter_permease"/>
</dbReference>